<protein>
    <submittedName>
        <fullName evidence="2">Uncharacterized protein</fullName>
    </submittedName>
</protein>
<evidence type="ECO:0000256" key="1">
    <source>
        <dbReference type="SAM" id="Phobius"/>
    </source>
</evidence>
<sequence length="87" mass="9367">MRDDGKLDPLEGLSSPFALGTLSALLALTRVVQILAGKDNALIDKAMEAVKAPDNFTDPQTKRVFEGPAQQVAAIAKETREAMKQRS</sequence>
<keyword evidence="1" id="KW-1133">Transmembrane helix</keyword>
<feature type="transmembrane region" description="Helical" evidence="1">
    <location>
        <begin position="17"/>
        <end position="37"/>
    </location>
</feature>
<dbReference type="AlphaFoldDB" id="A0A923G8S1"/>
<keyword evidence="1" id="KW-0812">Transmembrane</keyword>
<evidence type="ECO:0000313" key="2">
    <source>
        <dbReference type="EMBL" id="MBC3446837.1"/>
    </source>
</evidence>
<proteinExistence type="predicted"/>
<organism evidence="2">
    <name type="scientific">Pseudomonas peradeniyensis</name>
    <dbReference type="NCBI Taxonomy" id="2745488"/>
    <lineage>
        <taxon>Bacteria</taxon>
        <taxon>Pseudomonadati</taxon>
        <taxon>Pseudomonadota</taxon>
        <taxon>Gammaproteobacteria</taxon>
        <taxon>Pseudomonadales</taxon>
        <taxon>Pseudomonadaceae</taxon>
        <taxon>Pseudomonas</taxon>
    </lineage>
</organism>
<reference evidence="2" key="1">
    <citation type="journal article" date="2020" name="Microorganisms">
        <title>Reliable Identification of Environmental Pseudomonas Isolates Using the rpoD Gene.</title>
        <authorList>
            <consortium name="The Broad Institute Genome Sequencing Platform"/>
            <person name="Girard L."/>
            <person name="Lood C."/>
            <person name="Rokni-Zadeh H."/>
            <person name="van Noort V."/>
            <person name="Lavigne R."/>
            <person name="De Mot R."/>
        </authorList>
    </citation>
    <scope>NUCLEOTIDE SEQUENCE</scope>
    <source>
        <strain evidence="2">BW13M1</strain>
    </source>
</reference>
<comment type="caution">
    <text evidence="2">The sequence shown here is derived from an EMBL/GenBank/DDBJ whole genome shotgun (WGS) entry which is preliminary data.</text>
</comment>
<name>A0A923G8S1_9PSED</name>
<accession>A0A923G8S1</accession>
<dbReference type="EMBL" id="JABWRJ010000016">
    <property type="protein sequence ID" value="MBC3446837.1"/>
    <property type="molecule type" value="Genomic_DNA"/>
</dbReference>
<reference evidence="2" key="2">
    <citation type="submission" date="2020-07" db="EMBL/GenBank/DDBJ databases">
        <authorList>
            <person name="Lood C."/>
            <person name="Girard L."/>
        </authorList>
    </citation>
    <scope>NUCLEOTIDE SEQUENCE</scope>
    <source>
        <strain evidence="2">BW13M1</strain>
    </source>
</reference>
<gene>
    <name evidence="2" type="ORF">HU751_13715</name>
</gene>
<dbReference type="RefSeq" id="WP_028688995.1">
    <property type="nucleotide sequence ID" value="NZ_JABWRJ020000004.1"/>
</dbReference>
<keyword evidence="1" id="KW-0472">Membrane</keyword>